<dbReference type="GO" id="GO:0003700">
    <property type="term" value="F:DNA-binding transcription factor activity"/>
    <property type="evidence" value="ECO:0007669"/>
    <property type="project" value="InterPro"/>
</dbReference>
<name>A0A1Y1T757_9FLAO</name>
<dbReference type="STRING" id="1185767.IIF7_06776"/>
<dbReference type="CDD" id="cd00075">
    <property type="entry name" value="HATPase"/>
    <property type="match status" value="1"/>
</dbReference>
<dbReference type="CDD" id="cd00082">
    <property type="entry name" value="HisKA"/>
    <property type="match status" value="1"/>
</dbReference>
<keyword evidence="14" id="KW-1185">Reference proteome</keyword>
<keyword evidence="3 9" id="KW-0597">Phosphoprotein</keyword>
<dbReference type="SUPFAM" id="SSF52172">
    <property type="entry name" value="CheY-like"/>
    <property type="match status" value="1"/>
</dbReference>
<dbReference type="PANTHER" id="PTHR43547:SF2">
    <property type="entry name" value="HYBRID SIGNAL TRANSDUCTION HISTIDINE KINASE C"/>
    <property type="match status" value="1"/>
</dbReference>
<protein>
    <recommendedName>
        <fullName evidence="2">histidine kinase</fullName>
        <ecNumber evidence="2">2.7.13.3</ecNumber>
    </recommendedName>
</protein>
<dbReference type="SUPFAM" id="SSF63829">
    <property type="entry name" value="Calcium-dependent phosphotriesterase"/>
    <property type="match status" value="3"/>
</dbReference>
<dbReference type="Gene3D" id="3.30.565.10">
    <property type="entry name" value="Histidine kinase-like ATPase, C-terminal domain"/>
    <property type="match status" value="1"/>
</dbReference>
<dbReference type="InterPro" id="IPR011123">
    <property type="entry name" value="Y_Y_Y"/>
</dbReference>
<dbReference type="RefSeq" id="WP_084840923.1">
    <property type="nucleotide sequence ID" value="NZ_ARYN01000005.1"/>
</dbReference>
<dbReference type="Pfam" id="PF00512">
    <property type="entry name" value="HisKA"/>
    <property type="match status" value="1"/>
</dbReference>
<proteinExistence type="predicted"/>
<dbReference type="InterPro" id="IPR003661">
    <property type="entry name" value="HisK_dim/P_dom"/>
</dbReference>
<evidence type="ECO:0000256" key="5">
    <source>
        <dbReference type="ARBA" id="ARBA00022777"/>
    </source>
</evidence>
<dbReference type="FunFam" id="3.30.565.10:FF:000006">
    <property type="entry name" value="Sensor histidine kinase WalK"/>
    <property type="match status" value="1"/>
</dbReference>
<dbReference type="SMART" id="SM00388">
    <property type="entry name" value="HisKA"/>
    <property type="match status" value="1"/>
</dbReference>
<gene>
    <name evidence="13" type="ORF">IIF7_06776</name>
</gene>
<dbReference type="EMBL" id="ARYN01000005">
    <property type="protein sequence ID" value="ORL46253.1"/>
    <property type="molecule type" value="Genomic_DNA"/>
</dbReference>
<evidence type="ECO:0000259" key="12">
    <source>
        <dbReference type="PROSITE" id="PS50110"/>
    </source>
</evidence>
<dbReference type="PRINTS" id="PR00344">
    <property type="entry name" value="BCTRLSENSOR"/>
</dbReference>
<dbReference type="Pfam" id="PF12833">
    <property type="entry name" value="HTH_18"/>
    <property type="match status" value="1"/>
</dbReference>
<evidence type="ECO:0000256" key="2">
    <source>
        <dbReference type="ARBA" id="ARBA00012438"/>
    </source>
</evidence>
<evidence type="ECO:0000313" key="13">
    <source>
        <dbReference type="EMBL" id="ORL46253.1"/>
    </source>
</evidence>
<dbReference type="InterPro" id="IPR011110">
    <property type="entry name" value="Reg_prop"/>
</dbReference>
<dbReference type="GO" id="GO:0043565">
    <property type="term" value="F:sequence-specific DNA binding"/>
    <property type="evidence" value="ECO:0007669"/>
    <property type="project" value="InterPro"/>
</dbReference>
<dbReference type="Gene3D" id="3.40.50.2300">
    <property type="match status" value="1"/>
</dbReference>
<dbReference type="SUPFAM" id="SSF46689">
    <property type="entry name" value="Homeodomain-like"/>
    <property type="match status" value="1"/>
</dbReference>
<feature type="domain" description="Histidine kinase" evidence="11">
    <location>
        <begin position="846"/>
        <end position="1060"/>
    </location>
</feature>
<dbReference type="Pfam" id="PF07495">
    <property type="entry name" value="Y_Y_Y"/>
    <property type="match status" value="1"/>
</dbReference>
<dbReference type="Gene3D" id="2.60.40.10">
    <property type="entry name" value="Immunoglobulins"/>
    <property type="match status" value="1"/>
</dbReference>
<comment type="catalytic activity">
    <reaction evidence="1">
        <text>ATP + protein L-histidine = ADP + protein N-phospho-L-histidine.</text>
        <dbReference type="EC" id="2.7.13.3"/>
    </reaction>
</comment>
<feature type="domain" description="Response regulatory" evidence="12">
    <location>
        <begin position="1103"/>
        <end position="1218"/>
    </location>
</feature>
<dbReference type="InterPro" id="IPR004358">
    <property type="entry name" value="Sig_transdc_His_kin-like_C"/>
</dbReference>
<dbReference type="InterPro" id="IPR003594">
    <property type="entry name" value="HATPase_dom"/>
</dbReference>
<dbReference type="CDD" id="cd17574">
    <property type="entry name" value="REC_OmpR"/>
    <property type="match status" value="1"/>
</dbReference>
<dbReference type="InterPro" id="IPR018060">
    <property type="entry name" value="HTH_AraC"/>
</dbReference>
<evidence type="ECO:0000256" key="7">
    <source>
        <dbReference type="ARBA" id="ARBA00023125"/>
    </source>
</evidence>
<evidence type="ECO:0000256" key="4">
    <source>
        <dbReference type="ARBA" id="ARBA00022679"/>
    </source>
</evidence>
<dbReference type="SMART" id="SM00448">
    <property type="entry name" value="REC"/>
    <property type="match status" value="1"/>
</dbReference>
<dbReference type="SUPFAM" id="SSF47384">
    <property type="entry name" value="Homodimeric domain of signal transducing histidine kinase"/>
    <property type="match status" value="1"/>
</dbReference>
<reference evidence="13 14" key="1">
    <citation type="submission" date="2013-04" db="EMBL/GenBank/DDBJ databases">
        <title>Zunongwangia sp. 22II14-10F7 Genome Sequencing.</title>
        <authorList>
            <person name="Lai Q."/>
            <person name="Shao Z."/>
        </authorList>
    </citation>
    <scope>NUCLEOTIDE SEQUENCE [LARGE SCALE GENOMIC DNA]</scope>
    <source>
        <strain evidence="13 14">22II14-10F7</strain>
    </source>
</reference>
<evidence type="ECO:0000259" key="11">
    <source>
        <dbReference type="PROSITE" id="PS50109"/>
    </source>
</evidence>
<accession>A0A1Y1T757</accession>
<dbReference type="Pfam" id="PF00072">
    <property type="entry name" value="Response_reg"/>
    <property type="match status" value="1"/>
</dbReference>
<evidence type="ECO:0000259" key="10">
    <source>
        <dbReference type="PROSITE" id="PS01124"/>
    </source>
</evidence>
<evidence type="ECO:0000256" key="9">
    <source>
        <dbReference type="PROSITE-ProRule" id="PRU00169"/>
    </source>
</evidence>
<sequence length="1357" mass="154915">MNSKLFLNYRFLRNSLKSIFLVFCFYLPLNSFGQEEKSALKKNLKFYHYDTSNGLSNNMVSSITQDDLGFIWIGTNSGLNRFDGSEFEKFDKENSGLINNYIQQIVPTNNGDLYLATNRGIHTYEIQKHLFQQKSPENSYLSDGITSILEFSKNMLVVGDYSYGVHFIKGNRHIAVQFNGNPEPVLLRDYRISSLDIKDEHSILVGTYNNGVYSIDINDTTVTKIEKLFQGRINTIYTDSKKKHWVGTDEGLKLINDKNEIIHINKENSKLTDDAIRSLVEDNQGMLWIGTRNGGLNILDPNSLSNSNNIRIQSFSPKTDGSSVFNRNILNLFKDSNGNIWIGTEAGLDFVDPKGESIQLIDHSANKEIQISHDRVKAITKGKNDNIWIGTDGGGINTYSSETKQFSKLDIPLPTDLVLSLLEDSKNNLWIGTYRKGISKFDLKTKKLTTYLDQKVSEGSDVRSIFEDFAGNIWVGTNRGGLYKYNPKQDTFIYIDDLSKLDIRDIIQKDPDEIWLATYGNGLIKYNYKTGEYSSFHTGNIDFPTNVVFSVHFIDKNNLVVGTMNEGLLKVNLETEIVQRFSTNDGLSNNTINSITQDLSGNFWIGTNDGISLYNLQSNKIRNLNNFNNIQESEFNIGASLLTENGTLLIGGNKGLNIFETKELSNPVKTVFPTVFKNLEIYGKSLSLSDSTQTVLDRSISLTDTLRINYNQALFSLDFASLKYPKSDNIEYSYILEGYSDHWINIKNANRINFSQLPPGDYNLKLKTNNNDYLESSNQLFIQVIPPIWRTLPAYALYLITALLLIWFGLRYYTEKIKLKQSLVFEKNQRQLEQDLNEERLRFYTGFSHELKTPLTMILAPVESLLGEIRKKEHTNSLRIIEKNAKTLLGRINKLLDFRQTEDGLNKLKITKHNLAKSLSKWIEMYEPIAQKKSVEIIKNFDIEEASIYCDLDKIHIVFNNLMSNALKYTSKGDQIIIRLKTKGNGYQFSIKDNGAGISAQILPHIFDWYYHSDEKVKKDGSGIGLALSKRFIELHGGKINAKSIENQHTVFKVFLPKGKPEHLANTDTIEAHDFENVTAEILNENKELETRALLNPNADRELLLLIDDNPDIHHYLSSILKEKYDLLHALNGQEGINMAIKHVPDLIVSDIMMPEKSGIDLTNTLKSRKETTHIPIILLSAKDTQESIVIGYKEGADDYITKPFSTAILKARIRNLLDRKFTLQKNLLQKEENEETANTVESQQVKIEKKFLKKFEKKVHEHIQVQGKMVELISEEMGMSRASLYRKIKALTGKSINEYIRDIKLDKSLYLIEKEGLNVSMAAFEVGFNNMKYFRKIFKEKFGQLPSEFSLNRDLT</sequence>
<feature type="modified residue" description="4-aspartylphosphate" evidence="9">
    <location>
        <position position="1151"/>
    </location>
</feature>
<dbReference type="InterPro" id="IPR001789">
    <property type="entry name" value="Sig_transdc_resp-reg_receiver"/>
</dbReference>
<feature type="domain" description="HTH araC/xylS-type" evidence="10">
    <location>
        <begin position="1254"/>
        <end position="1353"/>
    </location>
</feature>
<dbReference type="Pfam" id="PF07494">
    <property type="entry name" value="Reg_prop"/>
    <property type="match status" value="5"/>
</dbReference>
<keyword evidence="4" id="KW-0808">Transferase</keyword>
<dbReference type="PROSITE" id="PS50110">
    <property type="entry name" value="RESPONSE_REGULATORY"/>
    <property type="match status" value="1"/>
</dbReference>
<dbReference type="Gene3D" id="1.10.10.60">
    <property type="entry name" value="Homeodomain-like"/>
    <property type="match status" value="1"/>
</dbReference>
<dbReference type="PROSITE" id="PS01124">
    <property type="entry name" value="HTH_ARAC_FAMILY_2"/>
    <property type="match status" value="1"/>
</dbReference>
<dbReference type="SUPFAM" id="SSF55874">
    <property type="entry name" value="ATPase domain of HSP90 chaperone/DNA topoisomerase II/histidine kinase"/>
    <property type="match status" value="1"/>
</dbReference>
<dbReference type="GO" id="GO:0000155">
    <property type="term" value="F:phosphorelay sensor kinase activity"/>
    <property type="evidence" value="ECO:0007669"/>
    <property type="project" value="InterPro"/>
</dbReference>
<dbReference type="Pfam" id="PF02518">
    <property type="entry name" value="HATPase_c"/>
    <property type="match status" value="1"/>
</dbReference>
<evidence type="ECO:0000313" key="14">
    <source>
        <dbReference type="Proteomes" id="UP000192746"/>
    </source>
</evidence>
<evidence type="ECO:0000256" key="6">
    <source>
        <dbReference type="ARBA" id="ARBA00023015"/>
    </source>
</evidence>
<evidence type="ECO:0000256" key="1">
    <source>
        <dbReference type="ARBA" id="ARBA00000085"/>
    </source>
</evidence>
<dbReference type="SMART" id="SM00387">
    <property type="entry name" value="HATPase_c"/>
    <property type="match status" value="1"/>
</dbReference>
<dbReference type="EC" id="2.7.13.3" evidence="2"/>
<dbReference type="SMART" id="SM00342">
    <property type="entry name" value="HTH_ARAC"/>
    <property type="match status" value="1"/>
</dbReference>
<dbReference type="PROSITE" id="PS00041">
    <property type="entry name" value="HTH_ARAC_FAMILY_1"/>
    <property type="match status" value="1"/>
</dbReference>
<keyword evidence="7" id="KW-0238">DNA-binding</keyword>
<comment type="caution">
    <text evidence="13">The sequence shown here is derived from an EMBL/GenBank/DDBJ whole genome shotgun (WGS) entry which is preliminary data.</text>
</comment>
<dbReference type="PANTHER" id="PTHR43547">
    <property type="entry name" value="TWO-COMPONENT HISTIDINE KINASE"/>
    <property type="match status" value="1"/>
</dbReference>
<dbReference type="InterPro" id="IPR009057">
    <property type="entry name" value="Homeodomain-like_sf"/>
</dbReference>
<dbReference type="InterPro" id="IPR013783">
    <property type="entry name" value="Ig-like_fold"/>
</dbReference>
<dbReference type="Gene3D" id="1.10.287.130">
    <property type="match status" value="1"/>
</dbReference>
<dbReference type="OrthoDB" id="1522078at2"/>
<keyword evidence="5 13" id="KW-0418">Kinase</keyword>
<keyword evidence="8" id="KW-0804">Transcription</keyword>
<dbReference type="PROSITE" id="PS50109">
    <property type="entry name" value="HIS_KIN"/>
    <property type="match status" value="1"/>
</dbReference>
<dbReference type="InterPro" id="IPR011006">
    <property type="entry name" value="CheY-like_superfamily"/>
</dbReference>
<organism evidence="13 14">
    <name type="scientific">Zunongwangia atlantica 22II14-10F7</name>
    <dbReference type="NCBI Taxonomy" id="1185767"/>
    <lineage>
        <taxon>Bacteria</taxon>
        <taxon>Pseudomonadati</taxon>
        <taxon>Bacteroidota</taxon>
        <taxon>Flavobacteriia</taxon>
        <taxon>Flavobacteriales</taxon>
        <taxon>Flavobacteriaceae</taxon>
        <taxon>Zunongwangia</taxon>
    </lineage>
</organism>
<dbReference type="Gene3D" id="2.130.10.10">
    <property type="entry name" value="YVTN repeat-like/Quinoprotein amine dehydrogenase"/>
    <property type="match status" value="2"/>
</dbReference>
<evidence type="ECO:0000256" key="3">
    <source>
        <dbReference type="ARBA" id="ARBA00022553"/>
    </source>
</evidence>
<dbReference type="InterPro" id="IPR036890">
    <property type="entry name" value="HATPase_C_sf"/>
</dbReference>
<evidence type="ECO:0000256" key="8">
    <source>
        <dbReference type="ARBA" id="ARBA00023163"/>
    </source>
</evidence>
<dbReference type="InterPro" id="IPR036097">
    <property type="entry name" value="HisK_dim/P_sf"/>
</dbReference>
<dbReference type="Proteomes" id="UP000192746">
    <property type="component" value="Unassembled WGS sequence"/>
</dbReference>
<dbReference type="InterPro" id="IPR005467">
    <property type="entry name" value="His_kinase_dom"/>
</dbReference>
<dbReference type="InterPro" id="IPR015943">
    <property type="entry name" value="WD40/YVTN_repeat-like_dom_sf"/>
</dbReference>
<dbReference type="InterPro" id="IPR018062">
    <property type="entry name" value="HTH_AraC-typ_CS"/>
</dbReference>
<keyword evidence="6" id="KW-0805">Transcription regulation</keyword>